<comment type="catalytic activity">
    <reaction evidence="12">
        <text>1,2,3-tributanoylglycerol + H2O = dibutanoylglycerol + butanoate + H(+)</text>
        <dbReference type="Rhea" id="RHEA:40475"/>
        <dbReference type="ChEBI" id="CHEBI:15377"/>
        <dbReference type="ChEBI" id="CHEBI:15378"/>
        <dbReference type="ChEBI" id="CHEBI:17968"/>
        <dbReference type="ChEBI" id="CHEBI:35020"/>
        <dbReference type="ChEBI" id="CHEBI:76478"/>
    </reaction>
    <physiologicalReaction direction="left-to-right" evidence="12">
        <dbReference type="Rhea" id="RHEA:40476"/>
    </physiologicalReaction>
</comment>
<evidence type="ECO:0000256" key="5">
    <source>
        <dbReference type="ARBA" id="ARBA00022801"/>
    </source>
</evidence>
<dbReference type="PANTHER" id="PTHR11610">
    <property type="entry name" value="LIPASE"/>
    <property type="match status" value="1"/>
</dbReference>
<evidence type="ECO:0000256" key="6">
    <source>
        <dbReference type="ARBA" id="ARBA00022837"/>
    </source>
</evidence>
<keyword evidence="6" id="KW-0106">Calcium</keyword>
<evidence type="ECO:0000256" key="19">
    <source>
        <dbReference type="SAM" id="Coils"/>
    </source>
</evidence>
<protein>
    <recommendedName>
        <fullName evidence="18">Triacylglycerol lipase</fullName>
        <ecNumber evidence="18">3.1.1.3</ecNumber>
    </recommendedName>
    <alternativeName>
        <fullName evidence="18">Pancreatic lipase</fullName>
    </alternativeName>
</protein>
<feature type="coiled-coil region" evidence="19">
    <location>
        <begin position="24"/>
        <end position="62"/>
    </location>
</feature>
<dbReference type="CDD" id="cd01759">
    <property type="entry name" value="PLAT_PL"/>
    <property type="match status" value="1"/>
</dbReference>
<accession>A0A8J6GRU4</accession>
<dbReference type="FunFam" id="3.40.50.1820:FF:000033">
    <property type="entry name" value="Pancreatic triacylglycerol lipase"/>
    <property type="match status" value="2"/>
</dbReference>
<evidence type="ECO:0000256" key="16">
    <source>
        <dbReference type="PROSITE-ProRule" id="PRU00152"/>
    </source>
</evidence>
<comment type="subcellular location">
    <subcellularLocation>
        <location evidence="1 18">Secreted</location>
    </subcellularLocation>
</comment>
<gene>
    <name evidence="21" type="ORF">LTLLF_126550</name>
</gene>
<evidence type="ECO:0000256" key="3">
    <source>
        <dbReference type="ARBA" id="ARBA00022525"/>
    </source>
</evidence>
<evidence type="ECO:0000313" key="22">
    <source>
        <dbReference type="Proteomes" id="UP000710432"/>
    </source>
</evidence>
<evidence type="ECO:0000256" key="11">
    <source>
        <dbReference type="ARBA" id="ARBA00038559"/>
    </source>
</evidence>
<dbReference type="InterPro" id="IPR001024">
    <property type="entry name" value="PLAT/LH2_dom"/>
</dbReference>
<dbReference type="InterPro" id="IPR029058">
    <property type="entry name" value="AB_hydrolase_fold"/>
</dbReference>
<dbReference type="GO" id="GO:0004465">
    <property type="term" value="F:lipoprotein lipase activity"/>
    <property type="evidence" value="ECO:0007669"/>
    <property type="project" value="TreeGrafter"/>
</dbReference>
<evidence type="ECO:0000256" key="1">
    <source>
        <dbReference type="ARBA" id="ARBA00004613"/>
    </source>
</evidence>
<evidence type="ECO:0000256" key="17">
    <source>
        <dbReference type="RuleBase" id="RU004262"/>
    </source>
</evidence>
<dbReference type="CDD" id="cd00707">
    <property type="entry name" value="Pancreat_lipase_like"/>
    <property type="match status" value="3"/>
</dbReference>
<dbReference type="PRINTS" id="PR00821">
    <property type="entry name" value="TAGLIPASE"/>
</dbReference>
<feature type="domain" description="PLAT" evidence="20">
    <location>
        <begin position="1431"/>
        <end position="1545"/>
    </location>
</feature>
<keyword evidence="9 16" id="KW-1015">Disulfide bond</keyword>
<evidence type="ECO:0000256" key="13">
    <source>
        <dbReference type="ARBA" id="ARBA00048386"/>
    </source>
</evidence>
<dbReference type="InterPro" id="IPR000734">
    <property type="entry name" value="TAG_lipase"/>
</dbReference>
<keyword evidence="19" id="KW-0175">Coiled coil</keyword>
<keyword evidence="4" id="KW-0479">Metal-binding</keyword>
<keyword evidence="7 18" id="KW-0442">Lipid degradation</keyword>
<comment type="catalytic activity">
    <reaction evidence="15">
        <text>all-trans-retinyl hexadecanoate + H2O = all-trans-retinol + hexadecanoate + H(+)</text>
        <dbReference type="Rhea" id="RHEA:13933"/>
        <dbReference type="ChEBI" id="CHEBI:7896"/>
        <dbReference type="ChEBI" id="CHEBI:15377"/>
        <dbReference type="ChEBI" id="CHEBI:15378"/>
        <dbReference type="ChEBI" id="CHEBI:17336"/>
        <dbReference type="ChEBI" id="CHEBI:17616"/>
    </reaction>
    <physiologicalReaction direction="left-to-right" evidence="15">
        <dbReference type="Rhea" id="RHEA:13934"/>
    </physiologicalReaction>
</comment>
<dbReference type="Proteomes" id="UP000710432">
    <property type="component" value="Unassembled WGS sequence"/>
</dbReference>
<keyword evidence="8 18" id="KW-0443">Lipid metabolism</keyword>
<dbReference type="EC" id="3.1.1.3" evidence="18"/>
<dbReference type="Gene3D" id="2.60.60.20">
    <property type="entry name" value="PLAT/LH2 domain"/>
    <property type="match status" value="3"/>
</dbReference>
<dbReference type="FunFam" id="2.60.60.20:FF:000003">
    <property type="entry name" value="Triacylglycerol lipase"/>
    <property type="match status" value="3"/>
</dbReference>
<organism evidence="21 22">
    <name type="scientific">Microtus ochrogaster</name>
    <name type="common">Prairie vole</name>
    <dbReference type="NCBI Taxonomy" id="79684"/>
    <lineage>
        <taxon>Eukaryota</taxon>
        <taxon>Metazoa</taxon>
        <taxon>Chordata</taxon>
        <taxon>Craniata</taxon>
        <taxon>Vertebrata</taxon>
        <taxon>Euteleostomi</taxon>
        <taxon>Mammalia</taxon>
        <taxon>Eutheria</taxon>
        <taxon>Euarchontoglires</taxon>
        <taxon>Glires</taxon>
        <taxon>Rodentia</taxon>
        <taxon>Myomorpha</taxon>
        <taxon>Muroidea</taxon>
        <taxon>Cricetidae</taxon>
        <taxon>Arvicolinae</taxon>
        <taxon>Microtus</taxon>
    </lineage>
</organism>
<name>A0A8J6GRU4_MICOH</name>
<keyword evidence="3 18" id="KW-0964">Secreted</keyword>
<evidence type="ECO:0000256" key="2">
    <source>
        <dbReference type="ARBA" id="ARBA00010701"/>
    </source>
</evidence>
<comment type="similarity">
    <text evidence="2 17">Belongs to the AB hydrolase superfamily. Lipase family.</text>
</comment>
<evidence type="ECO:0000256" key="14">
    <source>
        <dbReference type="ARBA" id="ARBA00048674"/>
    </source>
</evidence>
<sequence length="1548" mass="172117">MSLESLFEHIIFTEHQAEESRRALREVRSEITRCRGRIKKATEDLNEEKVKLESKVQQFSEKSFLLELLKTHENALERQHSEITNQRDTLLQAFEATKKKAAEEEEKFIKEITDFNDEYEITKKKDILMKENIKMEIADLEKQANVLRGVLKDEETEVIYTTKYLEAEKLKVKEKPQHDAECLSLSESDYVNVLKPEFSRLNHVFTSVQMLPLWTFAVLLGAVAGLEVCYDKLGCFSDSAPWSGTSERPLKALPWSPSKINTRFLLYTNENPDNFQQITADAAIIRSSNFKTNRKTRFIIHGFIDQGEENWLSDMCKNMFKVESVNCICVDWKGGSRTTYTQATQNVRVVGAEVAYLANLLQSELGYSLSNVHLIGHSLGSHIAGEAGKRTFGAMGRITGLDPAEPHFQNTPEEVRLDPSDAQFVDAIHTDAGPMIPNLGTRNFAACNHLRSYKYYSDSIVNPTGFAGFSCASYSVFAADNCFPCPGGVCPQMGHYADKYPGKTKELNQKFYLNTGDKSNFARWRYQVSVTLSGQKVTGHILVSLFGNGGNSQQYEIFKGSLKPGTVHVNEFDSTVDVGDVQKVKFIWYNNVINPTLPKVGASKITVERSDGKVFNFCSQETMLPLWTLAVLLGAVAGREVCYDRLGCFTDDSPYGGTLERPLKVLPWSPNLVNTRFLLYTNENPNSYQVITADASKIRSSNFKTNRKTHFVVHGFTDKGEDNWLSDICKNILQVENANCICVDWKGGSRTGYTQATQNVQIVGAEIAYLVKALQSDFGYSPSNVHIIGHSLGSHVAGEAGKRLNGAIGRITGLDPAEPYFQNTPEVVRLDPSDAQFVDAIHTDAAPMIPNMGLGMSQTVGHLDFFPNGGKEMPGCQKNALSQIVDMDGIWEGSRDFVACNHLRSYKYYTDSIVNPTGFAGFSCASYNDFTSDKCFPCPSGGCPQMGHYADRYSGRTSGVGRTFYLNTGDASNFARWRYQVTVTLSGQRVTGHILVSLFGNGGNSKQYEIFKGSLQSGKTLTSEIDSAVDVGDVQKVKFIWYNNVINPTLPKVGASRITVERNDGRVLVGISARHPNPVCKHAQQIEGQTQGKEVCYDKLGCFSDTQPWAGTAIRPLKLLPWSPEKINTRFLLYTNENPNAFQLLQPSDQATIEASNFQTARKTRFIIHGFIDKGEENWVLDMCKNLFQVEELNCICVDWKGGSQTTYTQAASNVRVVGAQVAHMLDVLATNYSYSPSKVHLIGHSLGAHVAGEAGRQTPGLGRITGLDPVEANFEGTPEEVRLDPSDASFVDVIHTDAAPLIPFLGFGTNQMMGHMDFFPKGGQNMPGCKKNSLSQIVDLDGIWSGTRDFVACNHLRSYKYYLESILSPDGFTAYPCTSYRDFESDKCFPCPYQGCPQMGHYADQFANMTSEEPQKFFLNTGDAKNFARWRYRVSLTLSGRTVTGEAKVALFGSKGNTQQYDIFRGVMKPGAIHSNEFDAKLDVGTIEKVKFLWNNHMINPSFPKVGAAKITVQKGAEGTEYNFCSAETVREDTLLTLMPCDAPDTM</sequence>
<evidence type="ECO:0000256" key="10">
    <source>
        <dbReference type="ARBA" id="ARBA00023369"/>
    </source>
</evidence>
<comment type="catalytic activity">
    <reaction evidence="13">
        <text>1,2,3-tri-(9Z-octadecenoyl)-glycerol + H2O = di-(9Z)-octadecenoylglycerol + (9Z)-octadecenoate + H(+)</text>
        <dbReference type="Rhea" id="RHEA:38575"/>
        <dbReference type="ChEBI" id="CHEBI:15377"/>
        <dbReference type="ChEBI" id="CHEBI:15378"/>
        <dbReference type="ChEBI" id="CHEBI:30823"/>
        <dbReference type="ChEBI" id="CHEBI:53753"/>
        <dbReference type="ChEBI" id="CHEBI:75945"/>
    </reaction>
    <physiologicalReaction direction="left-to-right" evidence="13">
        <dbReference type="Rhea" id="RHEA:38576"/>
    </physiologicalReaction>
</comment>
<keyword evidence="5" id="KW-0378">Hydrolase</keyword>
<evidence type="ECO:0000259" key="20">
    <source>
        <dbReference type="PROSITE" id="PS50095"/>
    </source>
</evidence>
<dbReference type="SUPFAM" id="SSF49723">
    <property type="entry name" value="Lipase/lipooxygenase domain (PLAT/LH2 domain)"/>
    <property type="match status" value="3"/>
</dbReference>
<comment type="caution">
    <text evidence="21">The sequence shown here is derived from an EMBL/GenBank/DDBJ whole genome shotgun (WGS) entry which is preliminary data.</text>
</comment>
<comment type="subunit">
    <text evidence="11">Forms a 1:1 stoichiometric complex with (pro)colipase/CLPS.</text>
</comment>
<dbReference type="Pfam" id="PF01477">
    <property type="entry name" value="PLAT"/>
    <property type="match status" value="3"/>
</dbReference>
<dbReference type="Pfam" id="PF00151">
    <property type="entry name" value="Lipase"/>
    <property type="match status" value="4"/>
</dbReference>
<dbReference type="GO" id="GO:0046872">
    <property type="term" value="F:metal ion binding"/>
    <property type="evidence" value="ECO:0007669"/>
    <property type="project" value="UniProtKB-KW"/>
</dbReference>
<comment type="catalytic activity">
    <reaction evidence="14">
        <text>1,2-di-(9Z-octadecenoyl)-glycerol + H2O = (9Z-octadecenoyl)-glycerol + (9Z)-octadecenoate + H(+)</text>
        <dbReference type="Rhea" id="RHEA:38455"/>
        <dbReference type="ChEBI" id="CHEBI:15377"/>
        <dbReference type="ChEBI" id="CHEBI:15378"/>
        <dbReference type="ChEBI" id="CHEBI:30823"/>
        <dbReference type="ChEBI" id="CHEBI:52323"/>
        <dbReference type="ChEBI" id="CHEBI:75937"/>
    </reaction>
    <physiologicalReaction direction="left-to-right" evidence="14">
        <dbReference type="Rhea" id="RHEA:38456"/>
    </physiologicalReaction>
</comment>
<evidence type="ECO:0000256" key="15">
    <source>
        <dbReference type="ARBA" id="ARBA00049053"/>
    </source>
</evidence>
<dbReference type="InterPro" id="IPR033906">
    <property type="entry name" value="Lipase_N"/>
</dbReference>
<evidence type="ECO:0000313" key="21">
    <source>
        <dbReference type="EMBL" id="KAH0516150.1"/>
    </source>
</evidence>
<dbReference type="SUPFAM" id="SSF53474">
    <property type="entry name" value="alpha/beta-Hydrolases"/>
    <property type="match status" value="3"/>
</dbReference>
<dbReference type="SMART" id="SM00308">
    <property type="entry name" value="LH2"/>
    <property type="match status" value="3"/>
</dbReference>
<evidence type="ECO:0000256" key="12">
    <source>
        <dbReference type="ARBA" id="ARBA00048377"/>
    </source>
</evidence>
<feature type="coiled-coil region" evidence="19">
    <location>
        <begin position="87"/>
        <end position="157"/>
    </location>
</feature>
<dbReference type="EMBL" id="JAATJU010020720">
    <property type="protein sequence ID" value="KAH0516150.1"/>
    <property type="molecule type" value="Genomic_DNA"/>
</dbReference>
<dbReference type="InterPro" id="IPR036392">
    <property type="entry name" value="PLAT/LH2_dom_sf"/>
</dbReference>
<dbReference type="PROSITE" id="PS50095">
    <property type="entry name" value="PLAT"/>
    <property type="match status" value="1"/>
</dbReference>
<reference evidence="21" key="1">
    <citation type="submission" date="2020-03" db="EMBL/GenBank/DDBJ databases">
        <title>Studies in the Genomics of Life Span.</title>
        <authorList>
            <person name="Glass D."/>
        </authorList>
    </citation>
    <scope>NUCLEOTIDE SEQUENCE</scope>
    <source>
        <strain evidence="21">LTLLF</strain>
        <tissue evidence="21">Muscle</tissue>
    </source>
</reference>
<dbReference type="GO" id="GO:0005615">
    <property type="term" value="C:extracellular space"/>
    <property type="evidence" value="ECO:0007669"/>
    <property type="project" value="TreeGrafter"/>
</dbReference>
<comment type="catalytic activity">
    <reaction evidence="10">
        <text>a triacylglycerol + H2O = a diacylglycerol + a fatty acid + H(+)</text>
        <dbReference type="Rhea" id="RHEA:12044"/>
        <dbReference type="ChEBI" id="CHEBI:15377"/>
        <dbReference type="ChEBI" id="CHEBI:15378"/>
        <dbReference type="ChEBI" id="CHEBI:17855"/>
        <dbReference type="ChEBI" id="CHEBI:18035"/>
        <dbReference type="ChEBI" id="CHEBI:28868"/>
        <dbReference type="EC" id="3.1.1.3"/>
    </reaction>
    <physiologicalReaction direction="left-to-right" evidence="10">
        <dbReference type="Rhea" id="RHEA:12045"/>
    </physiologicalReaction>
</comment>
<dbReference type="InterPro" id="IPR002331">
    <property type="entry name" value="Lipase_panc"/>
</dbReference>
<feature type="disulfide bond" evidence="16">
    <location>
        <begin position="1526"/>
        <end position="1542"/>
    </location>
</feature>
<dbReference type="PANTHER" id="PTHR11610:SF147">
    <property type="entry name" value="PANCREATIC TRIACYLGLYCEROL LIPASE"/>
    <property type="match status" value="1"/>
</dbReference>
<dbReference type="Gene3D" id="3.40.50.1820">
    <property type="entry name" value="alpha/beta hydrolase"/>
    <property type="match status" value="3"/>
</dbReference>
<evidence type="ECO:0000256" key="9">
    <source>
        <dbReference type="ARBA" id="ARBA00023157"/>
    </source>
</evidence>
<evidence type="ECO:0000256" key="7">
    <source>
        <dbReference type="ARBA" id="ARBA00022963"/>
    </source>
</evidence>
<evidence type="ECO:0000256" key="4">
    <source>
        <dbReference type="ARBA" id="ARBA00022723"/>
    </source>
</evidence>
<evidence type="ECO:0000256" key="18">
    <source>
        <dbReference type="RuleBase" id="RU362046"/>
    </source>
</evidence>
<proteinExistence type="inferred from homology"/>
<dbReference type="GO" id="GO:0016042">
    <property type="term" value="P:lipid catabolic process"/>
    <property type="evidence" value="ECO:0007669"/>
    <property type="project" value="UniProtKB-KW"/>
</dbReference>
<dbReference type="PRINTS" id="PR00823">
    <property type="entry name" value="PANCLIPASE"/>
</dbReference>
<dbReference type="InterPro" id="IPR013818">
    <property type="entry name" value="Lipase"/>
</dbReference>
<evidence type="ECO:0000256" key="8">
    <source>
        <dbReference type="ARBA" id="ARBA00023098"/>
    </source>
</evidence>